<evidence type="ECO:0000259" key="2">
    <source>
        <dbReference type="SMART" id="SM00195"/>
    </source>
</evidence>
<sequence length="320" mass="36330">MATDEEGAVSDISRSHRRHHEYTFRLPTLPRIIVPPPTLSTEVPELHLSSARTPDEDFDTSFLKNFNLDSIVQKDTLVGWTYERRRQAQMILPWLYLGPLTSARDRDLLKREGITMVFAIRARDNSMNGALQIAKEVCHEVATIEAADYFNLIGKFSEATRMINRHVAKFWKYTECTGKPQLGKVLVFCESGNEKAAAVVAAYLMETLENFDHIKSMQVCQAQRFCINFDDTIKNVLRAHWDILTARRALASPSAGRLQASGLSNGLQKLIPTLEAEQQRASKPKRTIEETRDDEDVDMVDGLDSSDVLRFEGRDVTPFR</sequence>
<dbReference type="InterPro" id="IPR052449">
    <property type="entry name" value="STYX-Interacting_Phosphatase"/>
</dbReference>
<reference evidence="3" key="1">
    <citation type="journal article" date="2020" name="Stud. Mycol.">
        <title>101 Dothideomycetes genomes: a test case for predicting lifestyles and emergence of pathogens.</title>
        <authorList>
            <person name="Haridas S."/>
            <person name="Albert R."/>
            <person name="Binder M."/>
            <person name="Bloem J."/>
            <person name="Labutti K."/>
            <person name="Salamov A."/>
            <person name="Andreopoulos B."/>
            <person name="Baker S."/>
            <person name="Barry K."/>
            <person name="Bills G."/>
            <person name="Bluhm B."/>
            <person name="Cannon C."/>
            <person name="Castanera R."/>
            <person name="Culley D."/>
            <person name="Daum C."/>
            <person name="Ezra D."/>
            <person name="Gonzalez J."/>
            <person name="Henrissat B."/>
            <person name="Kuo A."/>
            <person name="Liang C."/>
            <person name="Lipzen A."/>
            <person name="Lutzoni F."/>
            <person name="Magnuson J."/>
            <person name="Mondo S."/>
            <person name="Nolan M."/>
            <person name="Ohm R."/>
            <person name="Pangilinan J."/>
            <person name="Park H.-J."/>
            <person name="Ramirez L."/>
            <person name="Alfaro M."/>
            <person name="Sun H."/>
            <person name="Tritt A."/>
            <person name="Yoshinaga Y."/>
            <person name="Zwiers L.-H."/>
            <person name="Turgeon B."/>
            <person name="Goodwin S."/>
            <person name="Spatafora J."/>
            <person name="Crous P."/>
            <person name="Grigoriev I."/>
        </authorList>
    </citation>
    <scope>NUCLEOTIDE SEQUENCE</scope>
    <source>
        <strain evidence="3">CBS 122367</strain>
    </source>
</reference>
<dbReference type="CDD" id="cd14498">
    <property type="entry name" value="DSP"/>
    <property type="match status" value="1"/>
</dbReference>
<dbReference type="Proteomes" id="UP000799291">
    <property type="component" value="Unassembled WGS sequence"/>
</dbReference>
<dbReference type="Gene3D" id="3.90.190.10">
    <property type="entry name" value="Protein tyrosine phosphatase superfamily"/>
    <property type="match status" value="1"/>
</dbReference>
<protein>
    <submittedName>
        <fullName evidence="3">FMI2 protein</fullName>
    </submittedName>
</protein>
<organism evidence="3 4">
    <name type="scientific">Lentithecium fluviatile CBS 122367</name>
    <dbReference type="NCBI Taxonomy" id="1168545"/>
    <lineage>
        <taxon>Eukaryota</taxon>
        <taxon>Fungi</taxon>
        <taxon>Dikarya</taxon>
        <taxon>Ascomycota</taxon>
        <taxon>Pezizomycotina</taxon>
        <taxon>Dothideomycetes</taxon>
        <taxon>Pleosporomycetidae</taxon>
        <taxon>Pleosporales</taxon>
        <taxon>Massarineae</taxon>
        <taxon>Lentitheciaceae</taxon>
        <taxon>Lentithecium</taxon>
    </lineage>
</organism>
<gene>
    <name evidence="3" type="ORF">K458DRAFT_303787</name>
</gene>
<feature type="compositionally biased region" description="Acidic residues" evidence="1">
    <location>
        <begin position="291"/>
        <end position="301"/>
    </location>
</feature>
<proteinExistence type="predicted"/>
<dbReference type="GO" id="GO:1990444">
    <property type="term" value="F:F-box domain binding"/>
    <property type="evidence" value="ECO:0007669"/>
    <property type="project" value="TreeGrafter"/>
</dbReference>
<accession>A0A6G1J074</accession>
<dbReference type="PANTHER" id="PTHR46588">
    <property type="entry name" value="SERINE/THREONINE/TYROSINE-INTERACTING PROTEIN"/>
    <property type="match status" value="1"/>
</dbReference>
<keyword evidence="4" id="KW-1185">Reference proteome</keyword>
<dbReference type="GO" id="GO:0005737">
    <property type="term" value="C:cytoplasm"/>
    <property type="evidence" value="ECO:0007669"/>
    <property type="project" value="TreeGrafter"/>
</dbReference>
<dbReference type="PANTHER" id="PTHR46588:SF1">
    <property type="entry name" value="SERINE_THREONINE_TYROSINE-INTERACTING PROTEIN"/>
    <property type="match status" value="1"/>
</dbReference>
<dbReference type="GO" id="GO:0005654">
    <property type="term" value="C:nucleoplasm"/>
    <property type="evidence" value="ECO:0007669"/>
    <property type="project" value="TreeGrafter"/>
</dbReference>
<name>A0A6G1J074_9PLEO</name>
<evidence type="ECO:0000256" key="1">
    <source>
        <dbReference type="SAM" id="MobiDB-lite"/>
    </source>
</evidence>
<evidence type="ECO:0000313" key="4">
    <source>
        <dbReference type="Proteomes" id="UP000799291"/>
    </source>
</evidence>
<dbReference type="SUPFAM" id="SSF52799">
    <property type="entry name" value="(Phosphotyrosine protein) phosphatases II"/>
    <property type="match status" value="1"/>
</dbReference>
<feature type="region of interest" description="Disordered" evidence="1">
    <location>
        <begin position="274"/>
        <end position="301"/>
    </location>
</feature>
<feature type="domain" description="Tyrosine-protein phosphatase" evidence="2">
    <location>
        <begin position="87"/>
        <end position="243"/>
    </location>
</feature>
<dbReference type="GO" id="GO:0070372">
    <property type="term" value="P:regulation of ERK1 and ERK2 cascade"/>
    <property type="evidence" value="ECO:0007669"/>
    <property type="project" value="TreeGrafter"/>
</dbReference>
<evidence type="ECO:0000313" key="3">
    <source>
        <dbReference type="EMBL" id="KAF2683904.1"/>
    </source>
</evidence>
<dbReference type="InterPro" id="IPR020422">
    <property type="entry name" value="TYR_PHOSPHATASE_DUAL_dom"/>
</dbReference>
<dbReference type="OrthoDB" id="10252009at2759"/>
<dbReference type="SMART" id="SM00195">
    <property type="entry name" value="DSPc"/>
    <property type="match status" value="1"/>
</dbReference>
<dbReference type="AlphaFoldDB" id="A0A6G1J074"/>
<dbReference type="GO" id="GO:0062026">
    <property type="term" value="P:negative regulation of SCF-dependent proteasomal ubiquitin-dependent catabolic process"/>
    <property type="evidence" value="ECO:0007669"/>
    <property type="project" value="TreeGrafter"/>
</dbReference>
<dbReference type="EMBL" id="MU005582">
    <property type="protein sequence ID" value="KAF2683904.1"/>
    <property type="molecule type" value="Genomic_DNA"/>
</dbReference>
<dbReference type="InterPro" id="IPR029021">
    <property type="entry name" value="Prot-tyrosine_phosphatase-like"/>
</dbReference>